<dbReference type="Gene3D" id="3.90.1530.10">
    <property type="entry name" value="Conserved hypothetical protein from pyrococcus furiosus pfu- 392566-001, ParB domain"/>
    <property type="match status" value="1"/>
</dbReference>
<comment type="caution">
    <text evidence="1">The sequence shown here is derived from an EMBL/GenBank/DDBJ whole genome shotgun (WGS) entry which is preliminary data.</text>
</comment>
<gene>
    <name evidence="1" type="ORF">RBSH_05360</name>
</gene>
<dbReference type="EMBL" id="AMCW01000150">
    <property type="protein sequence ID" value="EKJ99311.1"/>
    <property type="molecule type" value="Genomic_DNA"/>
</dbReference>
<dbReference type="RefSeq" id="WP_007334740.1">
    <property type="nucleotide sequence ID" value="NZ_AMCW01000150.1"/>
</dbReference>
<dbReference type="SUPFAM" id="SSF110849">
    <property type="entry name" value="ParB/Sulfiredoxin"/>
    <property type="match status" value="1"/>
</dbReference>
<organism evidence="1 2">
    <name type="scientific">Rhodopirellula baltica SH28</name>
    <dbReference type="NCBI Taxonomy" id="993517"/>
    <lineage>
        <taxon>Bacteria</taxon>
        <taxon>Pseudomonadati</taxon>
        <taxon>Planctomycetota</taxon>
        <taxon>Planctomycetia</taxon>
        <taxon>Pirellulales</taxon>
        <taxon>Pirellulaceae</taxon>
        <taxon>Rhodopirellula</taxon>
    </lineage>
</organism>
<protein>
    <submittedName>
        <fullName evidence="1">Uncharacterized protein</fullName>
    </submittedName>
</protein>
<evidence type="ECO:0000313" key="2">
    <source>
        <dbReference type="Proteomes" id="UP000007993"/>
    </source>
</evidence>
<dbReference type="PATRIC" id="fig|993517.3.peg.5802"/>
<evidence type="ECO:0000313" key="1">
    <source>
        <dbReference type="EMBL" id="EKJ99311.1"/>
    </source>
</evidence>
<reference evidence="1 2" key="1">
    <citation type="journal article" date="2013" name="Mar. Genomics">
        <title>Expression of sulfatases in Rhodopirellula baltica and the diversity of sulfatases in the genus Rhodopirellula.</title>
        <authorList>
            <person name="Wegner C.E."/>
            <person name="Richter-Heitmann T."/>
            <person name="Klindworth A."/>
            <person name="Klockow C."/>
            <person name="Richter M."/>
            <person name="Achstetter T."/>
            <person name="Glockner F.O."/>
            <person name="Harder J."/>
        </authorList>
    </citation>
    <scope>NUCLEOTIDE SEQUENCE [LARGE SCALE GENOMIC DNA]</scope>
    <source>
        <strain evidence="1 2">SH28</strain>
    </source>
</reference>
<dbReference type="Proteomes" id="UP000007993">
    <property type="component" value="Unassembled WGS sequence"/>
</dbReference>
<dbReference type="InterPro" id="IPR036086">
    <property type="entry name" value="ParB/Sulfiredoxin_sf"/>
</dbReference>
<sequence length="230" mass="25810">MKVVKNELEHGLFCQWSIDEVIGGYRGKINGIHDACRRMPMISRFDLDRLVMSIHDHGVLRPILVNKDRLLIDGRSRLLAVSELDKSIPDELIEVVDVDPHALAEANMTRRHLTPDQRVMSAIAVLANRRERARQRPSGSDAGRGCVHQKVVAKNFFAEVLDSGVVQHSVERGDGQQCADLSTALSLHKFRPELASDVRQGRLNLREAISRAEFREDELQPTDKSLPSLG</sequence>
<name>K5CYV6_RHOBT</name>
<accession>K5CYV6</accession>
<proteinExistence type="predicted"/>
<dbReference type="AlphaFoldDB" id="K5CYV6"/>